<dbReference type="CDD" id="cd02440">
    <property type="entry name" value="AdoMet_MTases"/>
    <property type="match status" value="1"/>
</dbReference>
<dbReference type="EMBL" id="LJXT01000129">
    <property type="protein sequence ID" value="KPQ10582.1"/>
    <property type="molecule type" value="Genomic_DNA"/>
</dbReference>
<dbReference type="Pfam" id="PF08241">
    <property type="entry name" value="Methyltransf_11"/>
    <property type="match status" value="1"/>
</dbReference>
<dbReference type="eggNOG" id="COG2227">
    <property type="taxonomic scope" value="Bacteria"/>
</dbReference>
<dbReference type="InterPro" id="IPR013216">
    <property type="entry name" value="Methyltransf_11"/>
</dbReference>
<gene>
    <name evidence="3" type="primary">cmoA</name>
    <name evidence="3" type="ORF">HLUCCX10_15680</name>
</gene>
<evidence type="ECO:0000313" key="3">
    <source>
        <dbReference type="EMBL" id="KPQ10582.1"/>
    </source>
</evidence>
<reference evidence="3 4" key="1">
    <citation type="submission" date="2015-09" db="EMBL/GenBank/DDBJ databases">
        <title>Identification and resolution of microdiversity through metagenomic sequencing of parallel consortia.</title>
        <authorList>
            <person name="Nelson W.C."/>
            <person name="Romine M.F."/>
            <person name="Lindemann S.R."/>
        </authorList>
    </citation>
    <scope>NUCLEOTIDE SEQUENCE [LARGE SCALE GENOMIC DNA]</scope>
    <source>
        <strain evidence="3">HL-49</strain>
    </source>
</reference>
<dbReference type="OrthoDB" id="9805171at2"/>
<dbReference type="AlphaFoldDB" id="A0A0P7ZZU9"/>
<keyword evidence="1 3" id="KW-0808">Transferase</keyword>
<name>A0A0P7ZZU9_9BACT</name>
<feature type="domain" description="Methyltransferase type 11" evidence="2">
    <location>
        <begin position="163"/>
        <end position="257"/>
    </location>
</feature>
<dbReference type="Proteomes" id="UP000050421">
    <property type="component" value="Unassembled WGS sequence"/>
</dbReference>
<accession>A0A0P7ZZU9</accession>
<dbReference type="STRING" id="1305737.GCA_000526355_01793"/>
<dbReference type="InterPro" id="IPR029063">
    <property type="entry name" value="SAM-dependent_MTases_sf"/>
</dbReference>
<dbReference type="GO" id="GO:0008757">
    <property type="term" value="F:S-adenosylmethionine-dependent methyltransferase activity"/>
    <property type="evidence" value="ECO:0007669"/>
    <property type="project" value="InterPro"/>
</dbReference>
<dbReference type="SUPFAM" id="SSF53335">
    <property type="entry name" value="S-adenosyl-L-methionine-dependent methyltransferases"/>
    <property type="match status" value="1"/>
</dbReference>
<evidence type="ECO:0000259" key="2">
    <source>
        <dbReference type="Pfam" id="PF08241"/>
    </source>
</evidence>
<dbReference type="EC" id="2.1.1.-" evidence="3"/>
<proteinExistence type="predicted"/>
<protein>
    <submittedName>
        <fullName evidence="3">tRNA (Cmo5U34)-methyltransferase</fullName>
        <ecNumber evidence="3">2.1.1.-</ecNumber>
    </submittedName>
</protein>
<evidence type="ECO:0000256" key="1">
    <source>
        <dbReference type="ARBA" id="ARBA00022679"/>
    </source>
</evidence>
<dbReference type="GO" id="GO:0032259">
    <property type="term" value="P:methylation"/>
    <property type="evidence" value="ECO:0007669"/>
    <property type="project" value="UniProtKB-KW"/>
</dbReference>
<dbReference type="PANTHER" id="PTHR44068:SF11">
    <property type="entry name" value="GERANYL DIPHOSPHATE 2-C-METHYLTRANSFERASE"/>
    <property type="match status" value="1"/>
</dbReference>
<dbReference type="PATRIC" id="fig|1305737.6.peg.108"/>
<dbReference type="Gene3D" id="3.40.50.150">
    <property type="entry name" value="Vaccinia Virus protein VP39"/>
    <property type="match status" value="1"/>
</dbReference>
<keyword evidence="3" id="KW-0489">Methyltransferase</keyword>
<dbReference type="PANTHER" id="PTHR44068">
    <property type="entry name" value="ZGC:194242"/>
    <property type="match status" value="1"/>
</dbReference>
<sequence length="373" mass="42329">MVRSDFDIRDARGLEDIVDCIEEGTYGEAPKNLISFLDTLPQTPAMNFLRTLTVPFLFHDFEDNIHLDKDPISHFSTTLLELKEKIMGLVAMGNYERVFSGALEYTPDDTFAKEIKVHTGQHYGTLFSAFDSKSYFEEAKKLLELRLNRNGISFSDLSKLTVLDQGCGGGRYTTAWKLLGSKACTGIDFSEIGLEDAKKRVSMANIENVDFVQGSVLEMPFDEDTFDIVYSNGVLHHTEDWKKGISEQLRVLKSGGWGWQYLIEKPGGIFWDQIEILRAILRKVPKPFAQQTLKGLGLPPNRIFYMLDHVMVPINTRITPDELSEELERNGAIEIVRLNRGADFDRVEHIYQNVPGAKEKFGVGENRFVFKKG</sequence>
<dbReference type="InterPro" id="IPR050447">
    <property type="entry name" value="Erg6_SMT_methyltransf"/>
</dbReference>
<comment type="caution">
    <text evidence="3">The sequence shown here is derived from an EMBL/GenBank/DDBJ whole genome shotgun (WGS) entry which is preliminary data.</text>
</comment>
<evidence type="ECO:0000313" key="4">
    <source>
        <dbReference type="Proteomes" id="UP000050421"/>
    </source>
</evidence>
<organism evidence="3 4">
    <name type="scientific">Algoriphagus marincola HL-49</name>
    <dbReference type="NCBI Taxonomy" id="1305737"/>
    <lineage>
        <taxon>Bacteria</taxon>
        <taxon>Pseudomonadati</taxon>
        <taxon>Bacteroidota</taxon>
        <taxon>Cytophagia</taxon>
        <taxon>Cytophagales</taxon>
        <taxon>Cyclobacteriaceae</taxon>
        <taxon>Algoriphagus</taxon>
    </lineage>
</organism>